<dbReference type="EMBL" id="JH712282">
    <property type="protein sequence ID" value="EFO23737.1"/>
    <property type="molecule type" value="Genomic_DNA"/>
</dbReference>
<name>A0A1S0U1R3_LOALO</name>
<evidence type="ECO:0000313" key="1">
    <source>
        <dbReference type="EMBL" id="EFO23737.1"/>
    </source>
</evidence>
<gene>
    <name evidence="1" type="ORF">LOAG_04747</name>
</gene>
<dbReference type="KEGG" id="loa:LOAG_04747"/>
<accession>A0A1S0U1R3</accession>
<dbReference type="GeneID" id="9942150"/>
<reference evidence="1" key="1">
    <citation type="submission" date="2012-04" db="EMBL/GenBank/DDBJ databases">
        <title>The Genome Sequence of Loa loa.</title>
        <authorList>
            <consortium name="The Broad Institute Genome Sequencing Platform"/>
            <consortium name="Broad Institute Genome Sequencing Center for Infectious Disease"/>
            <person name="Nutman T.B."/>
            <person name="Fink D.L."/>
            <person name="Russ C."/>
            <person name="Young S."/>
            <person name="Zeng Q."/>
            <person name="Gargeya S."/>
            <person name="Alvarado L."/>
            <person name="Berlin A."/>
            <person name="Chapman S.B."/>
            <person name="Chen Z."/>
            <person name="Freedman E."/>
            <person name="Gellesch M."/>
            <person name="Goldberg J."/>
            <person name="Griggs A."/>
            <person name="Gujja S."/>
            <person name="Heilman E.R."/>
            <person name="Heiman D."/>
            <person name="Howarth C."/>
            <person name="Mehta T."/>
            <person name="Neiman D."/>
            <person name="Pearson M."/>
            <person name="Roberts A."/>
            <person name="Saif S."/>
            <person name="Shea T."/>
            <person name="Shenoy N."/>
            <person name="Sisk P."/>
            <person name="Stolte C."/>
            <person name="Sykes S."/>
            <person name="White J."/>
            <person name="Yandava C."/>
            <person name="Haas B."/>
            <person name="Henn M.R."/>
            <person name="Nusbaum C."/>
            <person name="Birren B."/>
        </authorList>
    </citation>
    <scope>NUCLEOTIDE SEQUENCE [LARGE SCALE GENOMIC DNA]</scope>
</reference>
<sequence length="109" mass="11837">MNVYRPSSRITTITAITQLNDDKRTATYRSRMCLSLSACMYVCETQLACMLTPLISYLCITMQTDDHSGSMPDIDCTMSPVTATATVVVAPQASGTCNSMEANFTTGML</sequence>
<dbReference type="CTD" id="9942150"/>
<dbReference type="AlphaFoldDB" id="A0A1S0U1R3"/>
<dbReference type="InParanoid" id="A0A1S0U1R3"/>
<dbReference type="RefSeq" id="XP_003140332.1">
    <property type="nucleotide sequence ID" value="XM_003140284.1"/>
</dbReference>
<organism evidence="1">
    <name type="scientific">Loa loa</name>
    <name type="common">Eye worm</name>
    <name type="synonym">Filaria loa</name>
    <dbReference type="NCBI Taxonomy" id="7209"/>
    <lineage>
        <taxon>Eukaryota</taxon>
        <taxon>Metazoa</taxon>
        <taxon>Ecdysozoa</taxon>
        <taxon>Nematoda</taxon>
        <taxon>Chromadorea</taxon>
        <taxon>Rhabditida</taxon>
        <taxon>Spirurina</taxon>
        <taxon>Spiruromorpha</taxon>
        <taxon>Filarioidea</taxon>
        <taxon>Onchocercidae</taxon>
        <taxon>Loa</taxon>
    </lineage>
</organism>
<protein>
    <submittedName>
        <fullName evidence="1">Uncharacterized protein</fullName>
    </submittedName>
</protein>
<proteinExistence type="predicted"/>